<gene>
    <name evidence="2" type="ORF">IAD18_04915</name>
</gene>
<organism evidence="2 3">
    <name type="scientific">Candidatus Limisoma intestinavium</name>
    <dbReference type="NCBI Taxonomy" id="2840856"/>
    <lineage>
        <taxon>Bacteria</taxon>
        <taxon>Pseudomonadati</taxon>
        <taxon>Bacteroidota</taxon>
        <taxon>Bacteroidia</taxon>
        <taxon>Bacteroidales</taxon>
        <taxon>Candidatus Limisoma</taxon>
    </lineage>
</organism>
<reference evidence="2" key="1">
    <citation type="submission" date="2020-10" db="EMBL/GenBank/DDBJ databases">
        <authorList>
            <person name="Gilroy R."/>
        </authorList>
    </citation>
    <scope>NUCLEOTIDE SEQUENCE</scope>
    <source>
        <strain evidence="2">17073</strain>
    </source>
</reference>
<accession>A0A9D1IMY4</accession>
<sequence length="445" mass="49932">MSSNNRNNVRSRAISFSAAFVFAFSAIAAPENVVEWRDSSAIRLKFDVSAGGEVRSDYRIVATPVVKGDDGNALVLPSVEFAGKRNRKYAERAAVLRGESRPATYAPDAVVHVDTVIAAEPWMRATRLTLEVERFRAGCCDVEEMPASELAESRYVAPVPPFVPEPELVMPRVSEAERIAKDESVLRPIEEYEPYNPDVALRKMKDALFVHFHVNKSELRRDYMQNAATLDKIVDIMRRIKADSTSRVARVTIVGLASPDGPVVFNNNLSRRRAEALRDYVDSRVSLPDSVYEVVAGGEAWADLRDVVAESDLPQRDRLLEIIDETEDVNHREVLLRRLDGGRPWRELRNMFVEQRNSGYIRVWYEAVPDTAATIINESIELIEKGDIDAAIDKLEPLADDRKWNALGSAYYRAGRKADAIRSYERGAAAGDEAARRNLNELKAN</sequence>
<evidence type="ECO:0000256" key="1">
    <source>
        <dbReference type="SAM" id="SignalP"/>
    </source>
</evidence>
<dbReference type="AlphaFoldDB" id="A0A9D1IMY4"/>
<dbReference type="Gene3D" id="3.30.1330.60">
    <property type="entry name" value="OmpA-like domain"/>
    <property type="match status" value="1"/>
</dbReference>
<dbReference type="EMBL" id="DVMS01000141">
    <property type="protein sequence ID" value="HIU38989.1"/>
    <property type="molecule type" value="Genomic_DNA"/>
</dbReference>
<proteinExistence type="predicted"/>
<name>A0A9D1IMY4_9BACT</name>
<reference evidence="2" key="2">
    <citation type="journal article" date="2021" name="PeerJ">
        <title>Extensive microbial diversity within the chicken gut microbiome revealed by metagenomics and culture.</title>
        <authorList>
            <person name="Gilroy R."/>
            <person name="Ravi A."/>
            <person name="Getino M."/>
            <person name="Pursley I."/>
            <person name="Horton D.L."/>
            <person name="Alikhan N.F."/>
            <person name="Baker D."/>
            <person name="Gharbi K."/>
            <person name="Hall N."/>
            <person name="Watson M."/>
            <person name="Adriaenssens E.M."/>
            <person name="Foster-Nyarko E."/>
            <person name="Jarju S."/>
            <person name="Secka A."/>
            <person name="Antonio M."/>
            <person name="Oren A."/>
            <person name="Chaudhuri R.R."/>
            <person name="La Ragione R."/>
            <person name="Hildebrand F."/>
            <person name="Pallen M.J."/>
        </authorList>
    </citation>
    <scope>NUCLEOTIDE SEQUENCE</scope>
    <source>
        <strain evidence="2">17073</strain>
    </source>
</reference>
<feature type="signal peptide" evidence="1">
    <location>
        <begin position="1"/>
        <end position="28"/>
    </location>
</feature>
<keyword evidence="1" id="KW-0732">Signal</keyword>
<dbReference type="Proteomes" id="UP000824076">
    <property type="component" value="Unassembled WGS sequence"/>
</dbReference>
<dbReference type="InterPro" id="IPR036737">
    <property type="entry name" value="OmpA-like_sf"/>
</dbReference>
<protein>
    <recommendedName>
        <fullName evidence="4">OmpA-like domain-containing protein</fullName>
    </recommendedName>
</protein>
<evidence type="ECO:0008006" key="4">
    <source>
        <dbReference type="Google" id="ProtNLM"/>
    </source>
</evidence>
<dbReference type="SUPFAM" id="SSF103088">
    <property type="entry name" value="OmpA-like"/>
    <property type="match status" value="1"/>
</dbReference>
<comment type="caution">
    <text evidence="2">The sequence shown here is derived from an EMBL/GenBank/DDBJ whole genome shotgun (WGS) entry which is preliminary data.</text>
</comment>
<feature type="chain" id="PRO_5038854532" description="OmpA-like domain-containing protein" evidence="1">
    <location>
        <begin position="29"/>
        <end position="445"/>
    </location>
</feature>
<dbReference type="SUPFAM" id="SSF48452">
    <property type="entry name" value="TPR-like"/>
    <property type="match status" value="1"/>
</dbReference>
<evidence type="ECO:0000313" key="2">
    <source>
        <dbReference type="EMBL" id="HIU38989.1"/>
    </source>
</evidence>
<dbReference type="InterPro" id="IPR011990">
    <property type="entry name" value="TPR-like_helical_dom_sf"/>
</dbReference>
<evidence type="ECO:0000313" key="3">
    <source>
        <dbReference type="Proteomes" id="UP000824076"/>
    </source>
</evidence>